<dbReference type="PROSITE" id="PS00061">
    <property type="entry name" value="ADH_SHORT"/>
    <property type="match status" value="1"/>
</dbReference>
<sequence>MNISHTENIAAISGANAGIGLALTRKFLLEDWQVIAIIRSDFPSDDTLIQEAVHTGRLRIYKTKDLSDYSSLMRLIEEIKSNEQRIDILFNNAGGSFPTLSYSKQGREIHYELMTVVPYIILMELKELIKKGHFKTVINTSSEAIKFTRKFTIENLEHPKVFRKLIGPYATSKLALSLWTQAIAPELAQENIKIRSVDPGSTNTLRKETRSGLPLLVLPLMKLFFSPPAHGASRLYEAALGQHQNETGVFLIKGKITELKFKEQAKNVLKRINEIYEHEFCYPEATHISDQK</sequence>
<comment type="caution">
    <text evidence="4">The sequence shown here is derived from an EMBL/GenBank/DDBJ whole genome shotgun (WGS) entry which is preliminary data.</text>
</comment>
<dbReference type="Proteomes" id="UP001254832">
    <property type="component" value="Unassembled WGS sequence"/>
</dbReference>
<evidence type="ECO:0000256" key="3">
    <source>
        <dbReference type="RuleBase" id="RU000363"/>
    </source>
</evidence>
<dbReference type="PANTHER" id="PTHR24320:SF148">
    <property type="entry name" value="NAD(P)-BINDING ROSSMANN-FOLD SUPERFAMILY PROTEIN"/>
    <property type="match status" value="1"/>
</dbReference>
<dbReference type="InterPro" id="IPR020904">
    <property type="entry name" value="Sc_DH/Rdtase_CS"/>
</dbReference>
<dbReference type="InterPro" id="IPR036291">
    <property type="entry name" value="NAD(P)-bd_dom_sf"/>
</dbReference>
<dbReference type="Gene3D" id="3.40.50.720">
    <property type="entry name" value="NAD(P)-binding Rossmann-like Domain"/>
    <property type="match status" value="1"/>
</dbReference>
<accession>A0AAP5H1W2</accession>
<evidence type="ECO:0000313" key="4">
    <source>
        <dbReference type="EMBL" id="MDR6724377.1"/>
    </source>
</evidence>
<evidence type="ECO:0000313" key="5">
    <source>
        <dbReference type="Proteomes" id="UP001254832"/>
    </source>
</evidence>
<comment type="similarity">
    <text evidence="1 3">Belongs to the short-chain dehydrogenases/reductases (SDR) family.</text>
</comment>
<reference evidence="4" key="1">
    <citation type="submission" date="2023-07" db="EMBL/GenBank/DDBJ databases">
        <title>Sorghum-associated microbial communities from plants grown in Nebraska, USA.</title>
        <authorList>
            <person name="Schachtman D."/>
        </authorList>
    </citation>
    <scope>NUCLEOTIDE SEQUENCE</scope>
    <source>
        <strain evidence="4">BE80</strain>
    </source>
</reference>
<dbReference type="PANTHER" id="PTHR24320">
    <property type="entry name" value="RETINOL DEHYDROGENASE"/>
    <property type="match status" value="1"/>
</dbReference>
<organism evidence="4 5">
    <name type="scientific">Paenibacillus amylolyticus</name>
    <dbReference type="NCBI Taxonomy" id="1451"/>
    <lineage>
        <taxon>Bacteria</taxon>
        <taxon>Bacillati</taxon>
        <taxon>Bacillota</taxon>
        <taxon>Bacilli</taxon>
        <taxon>Bacillales</taxon>
        <taxon>Paenibacillaceae</taxon>
        <taxon>Paenibacillus</taxon>
    </lineage>
</organism>
<dbReference type="EMBL" id="JAVDTR010000007">
    <property type="protein sequence ID" value="MDR6724377.1"/>
    <property type="molecule type" value="Genomic_DNA"/>
</dbReference>
<dbReference type="RefSeq" id="WP_310140541.1">
    <property type="nucleotide sequence ID" value="NZ_JAVDTR010000007.1"/>
</dbReference>
<dbReference type="PRINTS" id="PR00080">
    <property type="entry name" value="SDRFAMILY"/>
</dbReference>
<dbReference type="SUPFAM" id="SSF51735">
    <property type="entry name" value="NAD(P)-binding Rossmann-fold domains"/>
    <property type="match status" value="1"/>
</dbReference>
<dbReference type="PRINTS" id="PR00081">
    <property type="entry name" value="GDHRDH"/>
</dbReference>
<gene>
    <name evidence="4" type="ORF">J2W91_002845</name>
</gene>
<protein>
    <submittedName>
        <fullName evidence="4">NAD(P)-dependent dehydrogenase (Short-subunit alcohol dehydrogenase family)</fullName>
    </submittedName>
</protein>
<keyword evidence="2" id="KW-0560">Oxidoreductase</keyword>
<proteinExistence type="inferred from homology"/>
<dbReference type="AlphaFoldDB" id="A0AAP5H1W2"/>
<dbReference type="Pfam" id="PF00106">
    <property type="entry name" value="adh_short"/>
    <property type="match status" value="2"/>
</dbReference>
<dbReference type="InterPro" id="IPR002347">
    <property type="entry name" value="SDR_fam"/>
</dbReference>
<evidence type="ECO:0000256" key="2">
    <source>
        <dbReference type="ARBA" id="ARBA00023002"/>
    </source>
</evidence>
<name>A0AAP5H1W2_PAEAM</name>
<evidence type="ECO:0000256" key="1">
    <source>
        <dbReference type="ARBA" id="ARBA00006484"/>
    </source>
</evidence>
<dbReference type="GO" id="GO:0016491">
    <property type="term" value="F:oxidoreductase activity"/>
    <property type="evidence" value="ECO:0007669"/>
    <property type="project" value="UniProtKB-KW"/>
</dbReference>